<dbReference type="Proteomes" id="UP001352263">
    <property type="component" value="Unassembled WGS sequence"/>
</dbReference>
<feature type="region of interest" description="Disordered" evidence="1">
    <location>
        <begin position="1"/>
        <end position="40"/>
    </location>
</feature>
<name>A0ABU6JAG4_9BURK</name>
<evidence type="ECO:0000313" key="2">
    <source>
        <dbReference type="EMBL" id="MEC4720626.1"/>
    </source>
</evidence>
<sequence length="144" mass="15467">MASSLNFSTSSNMVPPRVEKNTQASTSSTETKGLVSSNPDQASQVKIAAMNLAIYMENLYGKVSPDAGWNEDAMKVLADGKSFHSPLLGKEISAPKEVQDSIKMLLATGDLSKSDLNKDGFFRPKELKEYANFASGSSDKIEGV</sequence>
<evidence type="ECO:0000313" key="3">
    <source>
        <dbReference type="Proteomes" id="UP001352263"/>
    </source>
</evidence>
<evidence type="ECO:0000256" key="1">
    <source>
        <dbReference type="SAM" id="MobiDB-lite"/>
    </source>
</evidence>
<reference evidence="2 3" key="1">
    <citation type="submission" date="2023-10" db="EMBL/GenBank/DDBJ databases">
        <title>Noviherbaspirillum sp. CPCC 100848 genome assembly.</title>
        <authorList>
            <person name="Li X.Y."/>
            <person name="Fang X.M."/>
        </authorList>
    </citation>
    <scope>NUCLEOTIDE SEQUENCE [LARGE SCALE GENOMIC DNA]</scope>
    <source>
        <strain evidence="2 3">CPCC 100848</strain>
    </source>
</reference>
<proteinExistence type="predicted"/>
<feature type="compositionally biased region" description="Polar residues" evidence="1">
    <location>
        <begin position="21"/>
        <end position="40"/>
    </location>
</feature>
<accession>A0ABU6JAG4</accession>
<protein>
    <submittedName>
        <fullName evidence="2">Uncharacterized protein</fullName>
    </submittedName>
</protein>
<feature type="compositionally biased region" description="Polar residues" evidence="1">
    <location>
        <begin position="1"/>
        <end position="13"/>
    </location>
</feature>
<dbReference type="EMBL" id="JAWIIV010000012">
    <property type="protein sequence ID" value="MEC4720626.1"/>
    <property type="molecule type" value="Genomic_DNA"/>
</dbReference>
<organism evidence="2 3">
    <name type="scientific">Noviherbaspirillum album</name>
    <dbReference type="NCBI Taxonomy" id="3080276"/>
    <lineage>
        <taxon>Bacteria</taxon>
        <taxon>Pseudomonadati</taxon>
        <taxon>Pseudomonadota</taxon>
        <taxon>Betaproteobacteria</taxon>
        <taxon>Burkholderiales</taxon>
        <taxon>Oxalobacteraceae</taxon>
        <taxon>Noviherbaspirillum</taxon>
    </lineage>
</organism>
<comment type="caution">
    <text evidence="2">The sequence shown here is derived from an EMBL/GenBank/DDBJ whole genome shotgun (WGS) entry which is preliminary data.</text>
</comment>
<gene>
    <name evidence="2" type="ORF">RY831_15790</name>
</gene>
<dbReference type="RefSeq" id="WP_326507339.1">
    <property type="nucleotide sequence ID" value="NZ_JAWIIV010000012.1"/>
</dbReference>
<keyword evidence="3" id="KW-1185">Reference proteome</keyword>